<reference evidence="2 3" key="1">
    <citation type="journal article" date="2014" name="Int. J. Syst. Evol. Microbiol.">
        <title>Nocardia vulneris sp. nov., isolated from wounds of human patients in North America.</title>
        <authorList>
            <person name="Lasker B.A."/>
            <person name="Bell M."/>
            <person name="Klenk H.P."/>
            <person name="Sproer C."/>
            <person name="Schumann C."/>
            <person name="Schumann P."/>
            <person name="Brown J.M."/>
        </authorList>
    </citation>
    <scope>NUCLEOTIDE SEQUENCE [LARGE SCALE GENOMIC DNA]</scope>
    <source>
        <strain evidence="2 3">W9851</strain>
    </source>
</reference>
<organism evidence="2 3">
    <name type="scientific">Nocardia vulneris</name>
    <dbReference type="NCBI Taxonomy" id="1141657"/>
    <lineage>
        <taxon>Bacteria</taxon>
        <taxon>Bacillati</taxon>
        <taxon>Actinomycetota</taxon>
        <taxon>Actinomycetes</taxon>
        <taxon>Mycobacteriales</taxon>
        <taxon>Nocardiaceae</taxon>
        <taxon>Nocardia</taxon>
    </lineage>
</organism>
<dbReference type="Proteomes" id="UP000031364">
    <property type="component" value="Unassembled WGS sequence"/>
</dbReference>
<protein>
    <submittedName>
        <fullName evidence="2">Uncharacterized protein</fullName>
    </submittedName>
</protein>
<keyword evidence="3" id="KW-1185">Reference proteome</keyword>
<name>A0ABR4Z7T5_9NOCA</name>
<feature type="region of interest" description="Disordered" evidence="1">
    <location>
        <begin position="397"/>
        <end position="421"/>
    </location>
</feature>
<gene>
    <name evidence="2" type="ORF">FG87_31445</name>
</gene>
<comment type="caution">
    <text evidence="2">The sequence shown here is derived from an EMBL/GenBank/DDBJ whole genome shotgun (WGS) entry which is preliminary data.</text>
</comment>
<sequence length="481" mass="50983">MLAVDRLLTQYVSDVDSKAVQWQESEAPFVIGTRCRAAQSTVRRMEAILRTEAPVPADGWSAALGAFVLAQHYLARLVTPEGVTRVSAARRALEQAAALAPPEPKPKPLTVGWHVVADDSGALVGYVNVKSASLIELYDADLAWIDAIETPIVSEGLGPINYLPIAWGLGRLGYQLGGRLASAMLRRLAASTRQFAQRSVFIAGTLRGTGQAVPAIASEQAAHVWIMSEALTAQAIRTEAATAARTIAAEEGTTEIAVAEATVGKTGVPRPGIGAGSASTGAAATTQSAGTAAAATAGATAVRPGSSLGKEAEAPVLRAYHPNALSAPENFRAYDAYEGGTAEYFITRERVKNGWILVVNKVVSHARWISLKRILQQADATPANVRKHVTAAMRDMERDANDRSARKPARDPDPIDPNTHERVIKKDPASVTLHITYPGPVTAETAAALEQAARAAARNSGRIEDLPNFELLLNGRRIPLD</sequence>
<accession>A0ABR4Z7T5</accession>
<evidence type="ECO:0000313" key="3">
    <source>
        <dbReference type="Proteomes" id="UP000031364"/>
    </source>
</evidence>
<evidence type="ECO:0000313" key="2">
    <source>
        <dbReference type="EMBL" id="KIA61402.1"/>
    </source>
</evidence>
<dbReference type="EMBL" id="JNFP01000046">
    <property type="protein sequence ID" value="KIA61402.1"/>
    <property type="molecule type" value="Genomic_DNA"/>
</dbReference>
<evidence type="ECO:0000256" key="1">
    <source>
        <dbReference type="SAM" id="MobiDB-lite"/>
    </source>
</evidence>
<proteinExistence type="predicted"/>